<accession>A0A0X8XAE5</accession>
<feature type="transmembrane region" description="Helical" evidence="1">
    <location>
        <begin position="12"/>
        <end position="30"/>
    </location>
</feature>
<keyword evidence="3" id="KW-1185">Reference proteome</keyword>
<keyword evidence="1" id="KW-1133">Transmembrane helix</keyword>
<gene>
    <name evidence="2" type="ORF">HH1059_16980</name>
</gene>
<proteinExistence type="predicted"/>
<evidence type="ECO:0000313" key="2">
    <source>
        <dbReference type="EMBL" id="BAU58411.1"/>
    </source>
</evidence>
<keyword evidence="1" id="KW-0812">Transmembrane</keyword>
<dbReference type="RefSeq" id="WP_096409778.1">
    <property type="nucleotide sequence ID" value="NZ_AP017372.2"/>
</dbReference>
<name>A0A0X8XAE5_HALHR</name>
<dbReference type="EMBL" id="AP017372">
    <property type="protein sequence ID" value="BAU58411.1"/>
    <property type="molecule type" value="Genomic_DNA"/>
</dbReference>
<sequence length="95" mass="10456">MHIQTPQRGPIARVMAIIGGIAVLALAATLGIVVLAVLLGLALIGAVIIAVRTWWLRHQMRRHGHRDKGAYRNSGITIIEGEYTKESRREPPDSR</sequence>
<organism evidence="2 3">
    <name type="scientific">Halorhodospira halochloris</name>
    <name type="common">Ectothiorhodospira halochloris</name>
    <dbReference type="NCBI Taxonomy" id="1052"/>
    <lineage>
        <taxon>Bacteria</taxon>
        <taxon>Pseudomonadati</taxon>
        <taxon>Pseudomonadota</taxon>
        <taxon>Gammaproteobacteria</taxon>
        <taxon>Chromatiales</taxon>
        <taxon>Ectothiorhodospiraceae</taxon>
        <taxon>Halorhodospira</taxon>
    </lineage>
</organism>
<dbReference type="Proteomes" id="UP000218890">
    <property type="component" value="Chromosome"/>
</dbReference>
<protein>
    <submittedName>
        <fullName evidence="2">Uncharacterized protein</fullName>
    </submittedName>
</protein>
<evidence type="ECO:0000256" key="1">
    <source>
        <dbReference type="SAM" id="Phobius"/>
    </source>
</evidence>
<reference evidence="2" key="1">
    <citation type="submission" date="2016-02" db="EMBL/GenBank/DDBJ databases">
        <title>Halorhodospira halochloris DSM-1059 complete genome, version 2.</title>
        <authorList>
            <person name="Tsukatani Y."/>
        </authorList>
    </citation>
    <scope>NUCLEOTIDE SEQUENCE</scope>
    <source>
        <strain evidence="2">DSM 1059</strain>
    </source>
</reference>
<feature type="transmembrane region" description="Helical" evidence="1">
    <location>
        <begin position="36"/>
        <end position="56"/>
    </location>
</feature>
<evidence type="ECO:0000313" key="3">
    <source>
        <dbReference type="Proteomes" id="UP000218890"/>
    </source>
</evidence>
<keyword evidence="1" id="KW-0472">Membrane</keyword>
<dbReference type="AlphaFoldDB" id="A0A0X8XAE5"/>
<dbReference type="KEGG" id="hhk:HH1059_16980"/>